<organism evidence="2">
    <name type="scientific">marine sediment metagenome</name>
    <dbReference type="NCBI Taxonomy" id="412755"/>
    <lineage>
        <taxon>unclassified sequences</taxon>
        <taxon>metagenomes</taxon>
        <taxon>ecological metagenomes</taxon>
    </lineage>
</organism>
<reference evidence="2" key="1">
    <citation type="journal article" date="2014" name="Front. Microbiol.">
        <title>High frequency of phylogenetically diverse reductive dehalogenase-homologous genes in deep subseafloor sedimentary metagenomes.</title>
        <authorList>
            <person name="Kawai M."/>
            <person name="Futagami T."/>
            <person name="Toyoda A."/>
            <person name="Takaki Y."/>
            <person name="Nishi S."/>
            <person name="Hori S."/>
            <person name="Arai W."/>
            <person name="Tsubouchi T."/>
            <person name="Morono Y."/>
            <person name="Uchiyama I."/>
            <person name="Ito T."/>
            <person name="Fujiyama A."/>
            <person name="Inagaki F."/>
            <person name="Takami H."/>
        </authorList>
    </citation>
    <scope>NUCLEOTIDE SEQUENCE</scope>
    <source>
        <strain evidence="2">Expedition CK06-06</strain>
    </source>
</reference>
<evidence type="ECO:0000313" key="2">
    <source>
        <dbReference type="EMBL" id="GAF86967.1"/>
    </source>
</evidence>
<feature type="compositionally biased region" description="Basic and acidic residues" evidence="1">
    <location>
        <begin position="16"/>
        <end position="32"/>
    </location>
</feature>
<protein>
    <submittedName>
        <fullName evidence="2">Uncharacterized protein</fullName>
    </submittedName>
</protein>
<gene>
    <name evidence="2" type="ORF">S01H1_23677</name>
</gene>
<feature type="non-terminal residue" evidence="2">
    <location>
        <position position="32"/>
    </location>
</feature>
<name>X0TFS4_9ZZZZ</name>
<evidence type="ECO:0000256" key="1">
    <source>
        <dbReference type="SAM" id="MobiDB-lite"/>
    </source>
</evidence>
<dbReference type="EMBL" id="BARS01013760">
    <property type="protein sequence ID" value="GAF86967.1"/>
    <property type="molecule type" value="Genomic_DNA"/>
</dbReference>
<accession>X0TFS4</accession>
<proteinExistence type="predicted"/>
<sequence length="32" mass="3686">MQGGDYSVSRPPPESDMSKYKTRIDIKSKLRD</sequence>
<dbReference type="AlphaFoldDB" id="X0TFS4"/>
<feature type="region of interest" description="Disordered" evidence="1">
    <location>
        <begin position="1"/>
        <end position="32"/>
    </location>
</feature>
<comment type="caution">
    <text evidence="2">The sequence shown here is derived from an EMBL/GenBank/DDBJ whole genome shotgun (WGS) entry which is preliminary data.</text>
</comment>